<dbReference type="PANTHER" id="PTHR31616:SF9">
    <property type="entry name" value="GLUCOAMYLASE, INTRACELLULAR SPORULATION-SPECIFIC"/>
    <property type="match status" value="1"/>
</dbReference>
<dbReference type="InterPro" id="IPR000165">
    <property type="entry name" value="Glucoamylase"/>
</dbReference>
<reference evidence="9 10" key="1">
    <citation type="submission" date="2017-04" db="EMBL/GenBank/DDBJ databases">
        <authorList>
            <person name="Afonso C.L."/>
            <person name="Miller P.J."/>
            <person name="Scott M.A."/>
            <person name="Spackman E."/>
            <person name="Goraichik I."/>
            <person name="Dimitrov K.M."/>
            <person name="Suarez D.L."/>
            <person name="Swayne D.E."/>
        </authorList>
    </citation>
    <scope>NUCLEOTIDE SEQUENCE [LARGE SCALE GENOMIC DNA]</scope>
    <source>
        <strain evidence="9 10">USBA 355</strain>
    </source>
</reference>
<sequence>MAEFASLDAWIERQRVASAERMLACVSATGLERPGPRLGQVMRPAPGSVLAAAEPDPGPGEPDYFFHWLRDGAIVIGALVTLALQGRLPGSAKGRLAESLTFDLSLARRDGRRIAAGTAWPPPLLPTLTPFLRPREEFLAAHGTAVAGEVRFNPDGSLDLLRWGRPQHDGPALRALTTLRMLEGGLLAAADERARAERLLRADLAFCLARHGRPGFDPWEEELGQHFFTRLVQRAAFARGSAWAERRNQSRLAKRLRAAVEALDAALAGHWSEAEGLYRSRLPGPGISESKILDSAVLVAVVHAGPAEGAFGLFDPRVEATVARLEAYFARDFPVNAGRSGTDGLALGRYPGDVYLGGGVFLPCAFALAEYRYRRGESALGDAVLGFLARLLPADGRLPEQLDRASGAPRSAGDLAWSHAALLTAVAARDRG</sequence>
<evidence type="ECO:0000256" key="4">
    <source>
        <dbReference type="ARBA" id="ARBA00022801"/>
    </source>
</evidence>
<evidence type="ECO:0000256" key="1">
    <source>
        <dbReference type="ARBA" id="ARBA00001863"/>
    </source>
</evidence>
<dbReference type="STRING" id="560819.SAMN05428998_12243"/>
<comment type="catalytic activity">
    <reaction evidence="1">
        <text>Hydrolysis of terminal (1-&gt;4)-linked alpha-D-glucose residues successively from non-reducing ends of the chains with release of beta-D-glucose.</text>
        <dbReference type="EC" id="3.2.1.3"/>
    </reaction>
</comment>
<dbReference type="InterPro" id="IPR008928">
    <property type="entry name" value="6-hairpin_glycosidase_sf"/>
</dbReference>
<evidence type="ECO:0000313" key="10">
    <source>
        <dbReference type="Proteomes" id="UP000192917"/>
    </source>
</evidence>
<dbReference type="GO" id="GO:0000272">
    <property type="term" value="P:polysaccharide catabolic process"/>
    <property type="evidence" value="ECO:0007669"/>
    <property type="project" value="UniProtKB-KW"/>
</dbReference>
<keyword evidence="10" id="KW-1185">Reference proteome</keyword>
<keyword evidence="5" id="KW-0119">Carbohydrate metabolism</keyword>
<feature type="domain" description="GH15-like" evidence="8">
    <location>
        <begin position="162"/>
        <end position="426"/>
    </location>
</feature>
<dbReference type="InterPro" id="IPR012341">
    <property type="entry name" value="6hp_glycosidase-like_sf"/>
</dbReference>
<feature type="domain" description="GH15-like" evidence="8">
    <location>
        <begin position="39"/>
        <end position="83"/>
    </location>
</feature>
<gene>
    <name evidence="9" type="ORF">SAMN05428998_12243</name>
</gene>
<comment type="similarity">
    <text evidence="2">Belongs to the glycosyl hydrolase 15 family.</text>
</comment>
<accession>A0A1Y6CEJ7</accession>
<dbReference type="RefSeq" id="WP_085124889.1">
    <property type="nucleotide sequence ID" value="NZ_FWZX01000022.1"/>
</dbReference>
<evidence type="ECO:0000313" key="9">
    <source>
        <dbReference type="EMBL" id="SMF58694.1"/>
    </source>
</evidence>
<keyword evidence="7" id="KW-0624">Polysaccharide degradation</keyword>
<protein>
    <recommendedName>
        <fullName evidence="3">glucan 1,4-alpha-glucosidase</fullName>
        <ecNumber evidence="3">3.2.1.3</ecNumber>
    </recommendedName>
</protein>
<keyword evidence="4" id="KW-0378">Hydrolase</keyword>
<dbReference type="AlphaFoldDB" id="A0A1Y6CEJ7"/>
<name>A0A1Y6CEJ7_9PROT</name>
<dbReference type="PANTHER" id="PTHR31616">
    <property type="entry name" value="TREHALASE"/>
    <property type="match status" value="1"/>
</dbReference>
<dbReference type="InterPro" id="IPR011613">
    <property type="entry name" value="GH15-like"/>
</dbReference>
<evidence type="ECO:0000256" key="2">
    <source>
        <dbReference type="ARBA" id="ARBA00006188"/>
    </source>
</evidence>
<keyword evidence="6" id="KW-0326">Glycosidase</keyword>
<dbReference type="SUPFAM" id="SSF48208">
    <property type="entry name" value="Six-hairpin glycosidases"/>
    <property type="match status" value="1"/>
</dbReference>
<dbReference type="EC" id="3.2.1.3" evidence="3"/>
<evidence type="ECO:0000256" key="7">
    <source>
        <dbReference type="ARBA" id="ARBA00023326"/>
    </source>
</evidence>
<dbReference type="EMBL" id="FWZX01000022">
    <property type="protein sequence ID" value="SMF58694.1"/>
    <property type="molecule type" value="Genomic_DNA"/>
</dbReference>
<evidence type="ECO:0000256" key="3">
    <source>
        <dbReference type="ARBA" id="ARBA00012593"/>
    </source>
</evidence>
<proteinExistence type="inferred from homology"/>
<organism evidence="9 10">
    <name type="scientific">Tistlia consotensis USBA 355</name>
    <dbReference type="NCBI Taxonomy" id="560819"/>
    <lineage>
        <taxon>Bacteria</taxon>
        <taxon>Pseudomonadati</taxon>
        <taxon>Pseudomonadota</taxon>
        <taxon>Alphaproteobacteria</taxon>
        <taxon>Rhodospirillales</taxon>
        <taxon>Rhodovibrionaceae</taxon>
        <taxon>Tistlia</taxon>
    </lineage>
</organism>
<evidence type="ECO:0000256" key="5">
    <source>
        <dbReference type="ARBA" id="ARBA00023277"/>
    </source>
</evidence>
<evidence type="ECO:0000256" key="6">
    <source>
        <dbReference type="ARBA" id="ARBA00023295"/>
    </source>
</evidence>
<evidence type="ECO:0000259" key="8">
    <source>
        <dbReference type="Pfam" id="PF00723"/>
    </source>
</evidence>
<dbReference type="Proteomes" id="UP000192917">
    <property type="component" value="Unassembled WGS sequence"/>
</dbReference>
<dbReference type="Gene3D" id="1.50.10.10">
    <property type="match status" value="1"/>
</dbReference>
<dbReference type="Pfam" id="PF00723">
    <property type="entry name" value="Glyco_hydro_15"/>
    <property type="match status" value="2"/>
</dbReference>
<dbReference type="GO" id="GO:0004339">
    <property type="term" value="F:glucan 1,4-alpha-glucosidase activity"/>
    <property type="evidence" value="ECO:0007669"/>
    <property type="project" value="UniProtKB-EC"/>
</dbReference>
<dbReference type="PRINTS" id="PR00736">
    <property type="entry name" value="GLHYDRLASE15"/>
</dbReference>